<evidence type="ECO:0000313" key="2">
    <source>
        <dbReference type="EMBL" id="TNN37355.1"/>
    </source>
</evidence>
<comment type="caution">
    <text evidence="2">The sequence shown here is derived from an EMBL/GenBank/DDBJ whole genome shotgun (WGS) entry which is preliminary data.</text>
</comment>
<name>A0A4Z2F8M2_9TELE</name>
<organism evidence="2 3">
    <name type="scientific">Liparis tanakae</name>
    <name type="common">Tanaka's snailfish</name>
    <dbReference type="NCBI Taxonomy" id="230148"/>
    <lineage>
        <taxon>Eukaryota</taxon>
        <taxon>Metazoa</taxon>
        <taxon>Chordata</taxon>
        <taxon>Craniata</taxon>
        <taxon>Vertebrata</taxon>
        <taxon>Euteleostomi</taxon>
        <taxon>Actinopterygii</taxon>
        <taxon>Neopterygii</taxon>
        <taxon>Teleostei</taxon>
        <taxon>Neoteleostei</taxon>
        <taxon>Acanthomorphata</taxon>
        <taxon>Eupercaria</taxon>
        <taxon>Perciformes</taxon>
        <taxon>Cottioidei</taxon>
        <taxon>Cottales</taxon>
        <taxon>Liparidae</taxon>
        <taxon>Liparis</taxon>
    </lineage>
</organism>
<keyword evidence="3" id="KW-1185">Reference proteome</keyword>
<feature type="compositionally biased region" description="Pro residues" evidence="1">
    <location>
        <begin position="78"/>
        <end position="90"/>
    </location>
</feature>
<sequence length="131" mass="14137">MSGTQIFFTRRPSKLRAYLRTAPSPPARSSSSSSSSSSSRTDLTSRPSGRVRPDTPATPTSRKSSTTSVCMVSSVPVPGSPPPPPPPPRYLPKKSSKPRGYSHDVPRSSTRIPHSPRAANIIKKNKKKSKK</sequence>
<reference evidence="2 3" key="1">
    <citation type="submission" date="2019-03" db="EMBL/GenBank/DDBJ databases">
        <title>First draft genome of Liparis tanakae, snailfish: a comprehensive survey of snailfish specific genes.</title>
        <authorList>
            <person name="Kim W."/>
            <person name="Song I."/>
            <person name="Jeong J.-H."/>
            <person name="Kim D."/>
            <person name="Kim S."/>
            <person name="Ryu S."/>
            <person name="Song J.Y."/>
            <person name="Lee S.K."/>
        </authorList>
    </citation>
    <scope>NUCLEOTIDE SEQUENCE [LARGE SCALE GENOMIC DNA]</scope>
    <source>
        <tissue evidence="2">Muscle</tissue>
    </source>
</reference>
<dbReference type="EMBL" id="SRLO01001498">
    <property type="protein sequence ID" value="TNN37355.1"/>
    <property type="molecule type" value="Genomic_DNA"/>
</dbReference>
<gene>
    <name evidence="2" type="ORF">EYF80_052480</name>
</gene>
<dbReference type="AlphaFoldDB" id="A0A4Z2F8M2"/>
<feature type="region of interest" description="Disordered" evidence="1">
    <location>
        <begin position="1"/>
        <end position="131"/>
    </location>
</feature>
<feature type="compositionally biased region" description="Low complexity" evidence="1">
    <location>
        <begin position="63"/>
        <end position="77"/>
    </location>
</feature>
<dbReference type="Proteomes" id="UP000314294">
    <property type="component" value="Unassembled WGS sequence"/>
</dbReference>
<proteinExistence type="predicted"/>
<accession>A0A4Z2F8M2</accession>
<protein>
    <submittedName>
        <fullName evidence="2">Uncharacterized protein</fullName>
    </submittedName>
</protein>
<feature type="compositionally biased region" description="Low complexity" evidence="1">
    <location>
        <begin position="19"/>
        <end position="48"/>
    </location>
</feature>
<evidence type="ECO:0000313" key="3">
    <source>
        <dbReference type="Proteomes" id="UP000314294"/>
    </source>
</evidence>
<evidence type="ECO:0000256" key="1">
    <source>
        <dbReference type="SAM" id="MobiDB-lite"/>
    </source>
</evidence>